<evidence type="ECO:0000256" key="1">
    <source>
        <dbReference type="PROSITE-ProRule" id="PRU00047"/>
    </source>
</evidence>
<keyword evidence="1" id="KW-0863">Zinc-finger</keyword>
<dbReference type="EMBL" id="JANEYF010004414">
    <property type="protein sequence ID" value="KAJ8931284.1"/>
    <property type="molecule type" value="Genomic_DNA"/>
</dbReference>
<dbReference type="Gene3D" id="4.10.60.10">
    <property type="entry name" value="Zinc finger, CCHC-type"/>
    <property type="match status" value="1"/>
</dbReference>
<evidence type="ECO:0000259" key="2">
    <source>
        <dbReference type="PROSITE" id="PS50158"/>
    </source>
</evidence>
<dbReference type="PROSITE" id="PS50158">
    <property type="entry name" value="ZF_CCHC"/>
    <property type="match status" value="1"/>
</dbReference>
<reference evidence="3" key="1">
    <citation type="journal article" date="2023" name="Insect Mol. Biol.">
        <title>Genome sequencing provides insights into the evolution of gene families encoding plant cell wall-degrading enzymes in longhorned beetles.</title>
        <authorList>
            <person name="Shin N.R."/>
            <person name="Okamura Y."/>
            <person name="Kirsch R."/>
            <person name="Pauchet Y."/>
        </authorList>
    </citation>
    <scope>NUCLEOTIDE SEQUENCE</scope>
    <source>
        <strain evidence="3">RBIC_L_NR</strain>
    </source>
</reference>
<proteinExistence type="predicted"/>
<dbReference type="AlphaFoldDB" id="A0AAV8WX71"/>
<keyword evidence="4" id="KW-1185">Reference proteome</keyword>
<accession>A0AAV8WX71</accession>
<keyword evidence="1" id="KW-0479">Metal-binding</keyword>
<name>A0AAV8WX71_9CUCU</name>
<protein>
    <recommendedName>
        <fullName evidence="2">CCHC-type domain-containing protein</fullName>
    </recommendedName>
</protein>
<evidence type="ECO:0000313" key="4">
    <source>
        <dbReference type="Proteomes" id="UP001162156"/>
    </source>
</evidence>
<keyword evidence="1" id="KW-0862">Zinc</keyword>
<dbReference type="InterPro" id="IPR036875">
    <property type="entry name" value="Znf_CCHC_sf"/>
</dbReference>
<feature type="domain" description="CCHC-type" evidence="2">
    <location>
        <begin position="235"/>
        <end position="248"/>
    </location>
</feature>
<dbReference type="InterPro" id="IPR001878">
    <property type="entry name" value="Znf_CCHC"/>
</dbReference>
<dbReference type="SUPFAM" id="SSF57756">
    <property type="entry name" value="Retrovirus zinc finger-like domains"/>
    <property type="match status" value="1"/>
</dbReference>
<organism evidence="3 4">
    <name type="scientific">Rhamnusium bicolor</name>
    <dbReference type="NCBI Taxonomy" id="1586634"/>
    <lineage>
        <taxon>Eukaryota</taxon>
        <taxon>Metazoa</taxon>
        <taxon>Ecdysozoa</taxon>
        <taxon>Arthropoda</taxon>
        <taxon>Hexapoda</taxon>
        <taxon>Insecta</taxon>
        <taxon>Pterygota</taxon>
        <taxon>Neoptera</taxon>
        <taxon>Endopterygota</taxon>
        <taxon>Coleoptera</taxon>
        <taxon>Polyphaga</taxon>
        <taxon>Cucujiformia</taxon>
        <taxon>Chrysomeloidea</taxon>
        <taxon>Cerambycidae</taxon>
        <taxon>Lepturinae</taxon>
        <taxon>Rhagiini</taxon>
        <taxon>Rhamnusium</taxon>
    </lineage>
</organism>
<comment type="caution">
    <text evidence="3">The sequence shown here is derived from an EMBL/GenBank/DDBJ whole genome shotgun (WGS) entry which is preliminary data.</text>
</comment>
<sequence length="292" mass="32970">MQQHCTVTSFLRKCAEAIFRKTEYEITILTANNTDRLKSESKPRTTRTKDPQTDKIIIKSEGKTYAELLRSVKTNVDIAEVGVTIKSLKKAEKGDLLLEVAGGKDKVKTLKDIIIAKTKDTEVFVKSNDATLHITDIDADINEEELKKEIMKSGAGVSEEQLSVMSLRPNRSGNQTATVKMRKDIAAELVKRGKIKIGWVLCRLRRRVNIIRCYKCLDFGHRTSECTGPDKSDHCINCGKRGHKAKDCELKVSYCMTCKEEGHRADTTKCPYFRKLIKDQGNSSRKARKDTL</sequence>
<dbReference type="GO" id="GO:0003676">
    <property type="term" value="F:nucleic acid binding"/>
    <property type="evidence" value="ECO:0007669"/>
    <property type="project" value="InterPro"/>
</dbReference>
<dbReference type="SMART" id="SM00343">
    <property type="entry name" value="ZnF_C2HC"/>
    <property type="match status" value="3"/>
</dbReference>
<gene>
    <name evidence="3" type="ORF">NQ314_015825</name>
</gene>
<dbReference type="Proteomes" id="UP001162156">
    <property type="component" value="Unassembled WGS sequence"/>
</dbReference>
<evidence type="ECO:0000313" key="3">
    <source>
        <dbReference type="EMBL" id="KAJ8931284.1"/>
    </source>
</evidence>
<dbReference type="GO" id="GO:0008270">
    <property type="term" value="F:zinc ion binding"/>
    <property type="evidence" value="ECO:0007669"/>
    <property type="project" value="UniProtKB-KW"/>
</dbReference>